<dbReference type="PROSITE" id="PS00171">
    <property type="entry name" value="TIM_1"/>
    <property type="match status" value="1"/>
</dbReference>
<dbReference type="FunFam" id="3.20.20.70:FF:000016">
    <property type="entry name" value="Triosephosphate isomerase"/>
    <property type="match status" value="1"/>
</dbReference>
<reference evidence="10 11" key="1">
    <citation type="submission" date="2020-04" db="EMBL/GenBank/DDBJ databases">
        <title>Genome sequencing of novel species.</title>
        <authorList>
            <person name="Heo J."/>
            <person name="Kim S.-J."/>
            <person name="Kim J.-S."/>
            <person name="Hong S.-B."/>
            <person name="Kwon S.-W."/>
        </authorList>
    </citation>
    <scope>NUCLEOTIDE SEQUENCE [LARGE SCALE GENOMIC DNA]</scope>
    <source>
        <strain evidence="10 11">GN2-R2</strain>
    </source>
</reference>
<evidence type="ECO:0000256" key="8">
    <source>
        <dbReference type="HAMAP-Rule" id="MF_00147"/>
    </source>
</evidence>
<dbReference type="GO" id="GO:0019563">
    <property type="term" value="P:glycerol catabolic process"/>
    <property type="evidence" value="ECO:0007669"/>
    <property type="project" value="TreeGrafter"/>
</dbReference>
<dbReference type="InterPro" id="IPR000652">
    <property type="entry name" value="Triosephosphate_isomerase"/>
</dbReference>
<feature type="binding site" evidence="8">
    <location>
        <begin position="232"/>
        <end position="233"/>
    </location>
    <ligand>
        <name>substrate</name>
    </ligand>
</feature>
<dbReference type="SUPFAM" id="SSF51351">
    <property type="entry name" value="Triosephosphate isomerase (TIM)"/>
    <property type="match status" value="1"/>
</dbReference>
<comment type="subcellular location">
    <subcellularLocation>
        <location evidence="8 9">Cytoplasm</location>
    </subcellularLocation>
</comment>
<dbReference type="GO" id="GO:0005829">
    <property type="term" value="C:cytosol"/>
    <property type="evidence" value="ECO:0007669"/>
    <property type="project" value="TreeGrafter"/>
</dbReference>
<dbReference type="PROSITE" id="PS51440">
    <property type="entry name" value="TIM_2"/>
    <property type="match status" value="1"/>
</dbReference>
<comment type="pathway">
    <text evidence="1 8 9">Carbohydrate degradation; glycolysis; D-glyceraldehyde 3-phosphate from glycerone phosphate: step 1/1.</text>
</comment>
<dbReference type="GO" id="GO:0046166">
    <property type="term" value="P:glyceraldehyde-3-phosphate biosynthetic process"/>
    <property type="evidence" value="ECO:0007669"/>
    <property type="project" value="TreeGrafter"/>
</dbReference>
<keyword evidence="4 8" id="KW-0312">Gluconeogenesis</keyword>
<dbReference type="Gene3D" id="3.20.20.70">
    <property type="entry name" value="Aldolase class I"/>
    <property type="match status" value="1"/>
</dbReference>
<keyword evidence="5 8" id="KW-0963">Cytoplasm</keyword>
<dbReference type="GO" id="GO:0006096">
    <property type="term" value="P:glycolytic process"/>
    <property type="evidence" value="ECO:0007669"/>
    <property type="project" value="UniProtKB-UniRule"/>
</dbReference>
<comment type="subunit">
    <text evidence="8 9">Homodimer.</text>
</comment>
<keyword evidence="6 8" id="KW-0324">Glycolysis</keyword>
<dbReference type="Pfam" id="PF00121">
    <property type="entry name" value="TIM"/>
    <property type="match status" value="1"/>
</dbReference>
<evidence type="ECO:0000256" key="4">
    <source>
        <dbReference type="ARBA" id="ARBA00022432"/>
    </source>
</evidence>
<dbReference type="InterPro" id="IPR022896">
    <property type="entry name" value="TrioseP_Isoase_bac/euk"/>
</dbReference>
<evidence type="ECO:0000313" key="10">
    <source>
        <dbReference type="EMBL" id="QJE01341.1"/>
    </source>
</evidence>
<accession>A0A7Z2VXZ4</accession>
<dbReference type="EC" id="5.3.1.1" evidence="8 9"/>
<keyword evidence="7 8" id="KW-0413">Isomerase</keyword>
<dbReference type="RefSeq" id="WP_170203368.1">
    <property type="nucleotide sequence ID" value="NZ_CP051685.1"/>
</dbReference>
<evidence type="ECO:0000256" key="7">
    <source>
        <dbReference type="ARBA" id="ARBA00023235"/>
    </source>
</evidence>
<feature type="binding site" evidence="8">
    <location>
        <begin position="9"/>
        <end position="11"/>
    </location>
    <ligand>
        <name>substrate</name>
    </ligand>
</feature>
<comment type="pathway">
    <text evidence="8 9">Carbohydrate biosynthesis; gluconeogenesis.</text>
</comment>
<evidence type="ECO:0000313" key="11">
    <source>
        <dbReference type="Proteomes" id="UP000502415"/>
    </source>
</evidence>
<evidence type="ECO:0000256" key="3">
    <source>
        <dbReference type="ARBA" id="ARBA00007422"/>
    </source>
</evidence>
<proteinExistence type="inferred from homology"/>
<dbReference type="KEGG" id="mfy:HH212_15950"/>
<gene>
    <name evidence="8" type="primary">tpiA</name>
    <name evidence="10" type="ORF">HH212_15950</name>
</gene>
<feature type="active site" description="Electrophile" evidence="8">
    <location>
        <position position="94"/>
    </location>
</feature>
<comment type="pathway">
    <text evidence="2">Carbohydrate metabolism; erythritol degradation.</text>
</comment>
<name>A0A7Z2VXZ4_9BURK</name>
<feature type="binding site" evidence="8">
    <location>
        <position position="172"/>
    </location>
    <ligand>
        <name>substrate</name>
    </ligand>
</feature>
<dbReference type="InterPro" id="IPR035990">
    <property type="entry name" value="TIM_sf"/>
</dbReference>
<dbReference type="Proteomes" id="UP000502415">
    <property type="component" value="Chromosome"/>
</dbReference>
<dbReference type="HAMAP" id="MF_00147_B">
    <property type="entry name" value="TIM_B"/>
    <property type="match status" value="1"/>
</dbReference>
<dbReference type="UniPathway" id="UPA00109">
    <property type="reaction ID" value="UER00189"/>
</dbReference>
<dbReference type="InterPro" id="IPR013785">
    <property type="entry name" value="Aldolase_TIM"/>
</dbReference>
<dbReference type="PANTHER" id="PTHR21139:SF42">
    <property type="entry name" value="TRIOSEPHOSPHATE ISOMERASE"/>
    <property type="match status" value="1"/>
</dbReference>
<evidence type="ECO:0000256" key="2">
    <source>
        <dbReference type="ARBA" id="ARBA00004939"/>
    </source>
</evidence>
<dbReference type="PANTHER" id="PTHR21139">
    <property type="entry name" value="TRIOSEPHOSPHATE ISOMERASE"/>
    <property type="match status" value="1"/>
</dbReference>
<comment type="function">
    <text evidence="8">Involved in the gluconeogenesis. Catalyzes stereospecifically the conversion of dihydroxyacetone phosphate (DHAP) to D-glyceraldehyde-3-phosphate (G3P).</text>
</comment>
<evidence type="ECO:0000256" key="5">
    <source>
        <dbReference type="ARBA" id="ARBA00022490"/>
    </source>
</evidence>
<dbReference type="GO" id="GO:0006094">
    <property type="term" value="P:gluconeogenesis"/>
    <property type="evidence" value="ECO:0007669"/>
    <property type="project" value="UniProtKB-UniRule"/>
</dbReference>
<keyword evidence="11" id="KW-1185">Reference proteome</keyword>
<dbReference type="AlphaFoldDB" id="A0A7Z2VXZ4"/>
<feature type="active site" description="Proton acceptor" evidence="8">
    <location>
        <position position="166"/>
    </location>
</feature>
<evidence type="ECO:0000256" key="6">
    <source>
        <dbReference type="ARBA" id="ARBA00023152"/>
    </source>
</evidence>
<dbReference type="GO" id="GO:0004807">
    <property type="term" value="F:triose-phosphate isomerase activity"/>
    <property type="evidence" value="ECO:0007669"/>
    <property type="project" value="UniProtKB-UniRule"/>
</dbReference>
<dbReference type="NCBIfam" id="TIGR00419">
    <property type="entry name" value="tim"/>
    <property type="match status" value="1"/>
</dbReference>
<sequence length="269" mass="27652">MRPKLVIGNWKMNGNRADNAALLAGIAAGLGAHAAACAVCVPAPYLQQCEETLAGSRIAWGAQDVSMHDCGAYTGEVCARMVADFGGRYVIVGHSERRAYHGESSELVANKVLAVLEQRMVPIVCVGETLEQREAGQTVQVVGAQLDAVLDALDPQVLPGLVLAYEPVWAIGTGRNATPDMAQQVHAQLRARLAARNPAAAAVVPVLYGGSMKPDNAFDLLAQPDIDGGLIGGAALKAPDFLAIIAAADRVTGGAAGGPAGSERAAQAA</sequence>
<evidence type="ECO:0000256" key="1">
    <source>
        <dbReference type="ARBA" id="ARBA00004680"/>
    </source>
</evidence>
<feature type="binding site" evidence="8">
    <location>
        <position position="211"/>
    </location>
    <ligand>
        <name>substrate</name>
    </ligand>
</feature>
<dbReference type="CDD" id="cd00311">
    <property type="entry name" value="TIM"/>
    <property type="match status" value="1"/>
</dbReference>
<dbReference type="EMBL" id="CP051685">
    <property type="protein sequence ID" value="QJE01341.1"/>
    <property type="molecule type" value="Genomic_DNA"/>
</dbReference>
<comment type="catalytic activity">
    <reaction evidence="8 9">
        <text>D-glyceraldehyde 3-phosphate = dihydroxyacetone phosphate</text>
        <dbReference type="Rhea" id="RHEA:18585"/>
        <dbReference type="ChEBI" id="CHEBI:57642"/>
        <dbReference type="ChEBI" id="CHEBI:59776"/>
        <dbReference type="EC" id="5.3.1.1"/>
    </reaction>
</comment>
<organism evidence="10 11">
    <name type="scientific">Massilia forsythiae</name>
    <dbReference type="NCBI Taxonomy" id="2728020"/>
    <lineage>
        <taxon>Bacteria</taxon>
        <taxon>Pseudomonadati</taxon>
        <taxon>Pseudomonadota</taxon>
        <taxon>Betaproteobacteria</taxon>
        <taxon>Burkholderiales</taxon>
        <taxon>Oxalobacteraceae</taxon>
        <taxon>Telluria group</taxon>
        <taxon>Massilia</taxon>
    </lineage>
</organism>
<dbReference type="UniPathway" id="UPA00138"/>
<evidence type="ECO:0000256" key="9">
    <source>
        <dbReference type="RuleBase" id="RU363013"/>
    </source>
</evidence>
<protein>
    <recommendedName>
        <fullName evidence="8 9">Triosephosphate isomerase</fullName>
        <shortName evidence="8">TIM</shortName>
        <shortName evidence="8">TPI</shortName>
        <ecNumber evidence="8 9">5.3.1.1</ecNumber>
    </recommendedName>
    <alternativeName>
        <fullName evidence="8">Triose-phosphate isomerase</fullName>
    </alternativeName>
</protein>
<dbReference type="InterPro" id="IPR020861">
    <property type="entry name" value="Triosephosphate_isomerase_AS"/>
</dbReference>
<comment type="similarity">
    <text evidence="3 8 9">Belongs to the triosephosphate isomerase family.</text>
</comment>